<keyword evidence="8 9" id="KW-0472">Membrane</keyword>
<comment type="caution">
    <text evidence="13">The sequence shown here is derived from an EMBL/GenBank/DDBJ whole genome shotgun (WGS) entry which is preliminary data.</text>
</comment>
<comment type="subcellular location">
    <subcellularLocation>
        <location evidence="1 9">Cell inner membrane</location>
        <topology evidence="1 9">Single-pass membrane protein</topology>
    </subcellularLocation>
</comment>
<evidence type="ECO:0000256" key="6">
    <source>
        <dbReference type="ARBA" id="ARBA00022692"/>
    </source>
</evidence>
<evidence type="ECO:0000256" key="2">
    <source>
        <dbReference type="ARBA" id="ARBA00009477"/>
    </source>
</evidence>
<keyword evidence="6 9" id="KW-0812">Transmembrane</keyword>
<dbReference type="InterPro" id="IPR058781">
    <property type="entry name" value="HH_AprE-like"/>
</dbReference>
<dbReference type="OrthoDB" id="9775513at2"/>
<organism evidence="13 14">
    <name type="scientific">Morganella morganii</name>
    <name type="common">Proteus morganii</name>
    <dbReference type="NCBI Taxonomy" id="582"/>
    <lineage>
        <taxon>Bacteria</taxon>
        <taxon>Pseudomonadati</taxon>
        <taxon>Pseudomonadota</taxon>
        <taxon>Gammaproteobacteria</taxon>
        <taxon>Enterobacterales</taxon>
        <taxon>Morganellaceae</taxon>
        <taxon>Morganella</taxon>
    </lineage>
</organism>
<reference evidence="13 14" key="1">
    <citation type="submission" date="2017-08" db="EMBL/GenBank/DDBJ databases">
        <title>Draft genome sequence of pheromone producing symbiont Morganella morganii, of the female New Zealand grass grub Costelytra giveni.</title>
        <authorList>
            <person name="Laugraud A."/>
            <person name="Young S.D."/>
            <person name="Hurst M.H."/>
        </authorList>
    </citation>
    <scope>NUCLEOTIDE SEQUENCE [LARGE SCALE GENOMIC DNA]</scope>
    <source>
        <strain evidence="13 14">MMsCG</strain>
    </source>
</reference>
<evidence type="ECO:0000256" key="5">
    <source>
        <dbReference type="ARBA" id="ARBA00022519"/>
    </source>
</evidence>
<keyword evidence="10" id="KW-0175">Coiled coil</keyword>
<evidence type="ECO:0000256" key="1">
    <source>
        <dbReference type="ARBA" id="ARBA00004377"/>
    </source>
</evidence>
<evidence type="ECO:0000256" key="8">
    <source>
        <dbReference type="ARBA" id="ARBA00023136"/>
    </source>
</evidence>
<dbReference type="PRINTS" id="PR01490">
    <property type="entry name" value="RTXTOXIND"/>
</dbReference>
<evidence type="ECO:0000313" key="14">
    <source>
        <dbReference type="Proteomes" id="UP000286908"/>
    </source>
</evidence>
<comment type="similarity">
    <text evidence="2 9">Belongs to the membrane fusion protein (MFP) (TC 8.A.1) family.</text>
</comment>
<dbReference type="InterPro" id="IPR058982">
    <property type="entry name" value="Beta-barrel_AprE"/>
</dbReference>
<name>A0A433ZWZ6_MORMO</name>
<feature type="transmembrane region" description="Helical" evidence="9">
    <location>
        <begin position="21"/>
        <end position="40"/>
    </location>
</feature>
<dbReference type="PANTHER" id="PTHR30386:SF17">
    <property type="entry name" value="ALKALINE PROTEASE SECRETION PROTEIN APRE"/>
    <property type="match status" value="1"/>
</dbReference>
<keyword evidence="5 9" id="KW-0997">Cell inner membrane</keyword>
<evidence type="ECO:0000313" key="13">
    <source>
        <dbReference type="EMBL" id="RUT66635.1"/>
    </source>
</evidence>
<proteinExistence type="inferred from homology"/>
<keyword evidence="7 9" id="KW-1133">Transmembrane helix</keyword>
<dbReference type="Proteomes" id="UP000286908">
    <property type="component" value="Unassembled WGS sequence"/>
</dbReference>
<dbReference type="InterPro" id="IPR050739">
    <property type="entry name" value="MFP"/>
</dbReference>
<evidence type="ECO:0000256" key="9">
    <source>
        <dbReference type="RuleBase" id="RU365093"/>
    </source>
</evidence>
<evidence type="ECO:0000256" key="10">
    <source>
        <dbReference type="SAM" id="Coils"/>
    </source>
</evidence>
<keyword evidence="3 9" id="KW-0813">Transport</keyword>
<accession>A0A433ZWZ6</accession>
<protein>
    <recommendedName>
        <fullName evidence="9">Membrane fusion protein (MFP) family protein</fullName>
    </recommendedName>
</protein>
<dbReference type="Gene3D" id="2.40.30.170">
    <property type="match status" value="1"/>
</dbReference>
<feature type="domain" description="AprE-like long alpha-helical hairpin" evidence="11">
    <location>
        <begin position="95"/>
        <end position="284"/>
    </location>
</feature>
<dbReference type="Pfam" id="PF25994">
    <property type="entry name" value="HH_AprE"/>
    <property type="match status" value="1"/>
</dbReference>
<dbReference type="InterPro" id="IPR010129">
    <property type="entry name" value="T1SS_HlyD"/>
</dbReference>
<dbReference type="PANTHER" id="PTHR30386">
    <property type="entry name" value="MEMBRANE FUSION SUBUNIT OF EMRAB-TOLC MULTIDRUG EFFLUX PUMP"/>
    <property type="match status" value="1"/>
</dbReference>
<keyword evidence="4 9" id="KW-1003">Cell membrane</keyword>
<evidence type="ECO:0000259" key="11">
    <source>
        <dbReference type="Pfam" id="PF25994"/>
    </source>
</evidence>
<dbReference type="Pfam" id="PF26002">
    <property type="entry name" value="Beta-barrel_AprE"/>
    <property type="match status" value="1"/>
</dbReference>
<evidence type="ECO:0000256" key="7">
    <source>
        <dbReference type="ARBA" id="ARBA00022989"/>
    </source>
</evidence>
<dbReference type="NCBIfam" id="TIGR01843">
    <property type="entry name" value="type_I_hlyD"/>
    <property type="match status" value="1"/>
</dbReference>
<gene>
    <name evidence="13" type="ORF">CKG00_09755</name>
</gene>
<dbReference type="AlphaFoldDB" id="A0A433ZWZ6"/>
<dbReference type="Gene3D" id="2.40.50.100">
    <property type="match status" value="1"/>
</dbReference>
<feature type="coiled-coil region" evidence="10">
    <location>
        <begin position="222"/>
        <end position="249"/>
    </location>
</feature>
<evidence type="ECO:0000259" key="12">
    <source>
        <dbReference type="Pfam" id="PF26002"/>
    </source>
</evidence>
<dbReference type="GO" id="GO:0015031">
    <property type="term" value="P:protein transport"/>
    <property type="evidence" value="ECO:0007669"/>
    <property type="project" value="InterPro"/>
</dbReference>
<dbReference type="EMBL" id="NRQY01000001">
    <property type="protein sequence ID" value="RUT66635.1"/>
    <property type="molecule type" value="Genomic_DNA"/>
</dbReference>
<evidence type="ECO:0000256" key="3">
    <source>
        <dbReference type="ARBA" id="ARBA00022448"/>
    </source>
</evidence>
<evidence type="ECO:0000256" key="4">
    <source>
        <dbReference type="ARBA" id="ARBA00022475"/>
    </source>
</evidence>
<feature type="domain" description="AprE-like beta-barrel" evidence="12">
    <location>
        <begin position="327"/>
        <end position="412"/>
    </location>
</feature>
<sequence length="435" mass="48024">MITKLLSGEPGIKTATYGYQRTGCFIIAAGLAGFLLWAGFAPLDQGIAASGTVVIAGNIKQVQSPADGVISDIYVQNGQRAEKDQVLVRLRPVQSQAQAVSLAEQLDSTLLIQRRLEAELRGEQAFTPAADEIFYAPPDYRQAQLQVQNALLADRRLELESDIQARQITADGPTQRLITLRDIARSSMRQSESLTAQAANLKSLADEGFLPRHRYLEIQRESAALRNQADDTRLQISRAEEEKATLTEQITQRMAAFHSGVREELSRLSVQRSELKKQQIIEDDRLEQHEITAPVAGTIMDLSVFTAGGVVRAGEKLMSVVPEQQTLIIEGKLSPQWIDKVAPGQSADLLFTAFNQNLTPKLRGELTMISADRLINPANGEPYYQIQIAVPETAAAQVIKPGMPAEIFIRTGERSLLSYLFKPVTDRLFFALTEE</sequence>
<dbReference type="GO" id="GO:0005886">
    <property type="term" value="C:plasma membrane"/>
    <property type="evidence" value="ECO:0007669"/>
    <property type="project" value="UniProtKB-SubCell"/>
</dbReference>